<sequence length="107" mass="11600">MMVILPSNTDILLRILDPATEIHPMIHPISLECPMSHHREKTCVNPCVPLLLPQNSRVLPAALPSQPVVEISPTLALPPPHPTIGFSLPSAPQPANSFARAPYPIKP</sequence>
<name>A0A0P0VI69_ORYSJ</name>
<protein>
    <submittedName>
        <fullName evidence="1">Os02g0317350 protein</fullName>
    </submittedName>
</protein>
<accession>A0A0P0VI69</accession>
<reference evidence="2" key="1">
    <citation type="journal article" date="2005" name="Nature">
        <title>The map-based sequence of the rice genome.</title>
        <authorList>
            <consortium name="International rice genome sequencing project (IRGSP)"/>
            <person name="Matsumoto T."/>
            <person name="Wu J."/>
            <person name="Kanamori H."/>
            <person name="Katayose Y."/>
            <person name="Fujisawa M."/>
            <person name="Namiki N."/>
            <person name="Mizuno H."/>
            <person name="Yamamoto K."/>
            <person name="Antonio B.A."/>
            <person name="Baba T."/>
            <person name="Sakata K."/>
            <person name="Nagamura Y."/>
            <person name="Aoki H."/>
            <person name="Arikawa K."/>
            <person name="Arita K."/>
            <person name="Bito T."/>
            <person name="Chiden Y."/>
            <person name="Fujitsuka N."/>
            <person name="Fukunaka R."/>
            <person name="Hamada M."/>
            <person name="Harada C."/>
            <person name="Hayashi A."/>
            <person name="Hijishita S."/>
            <person name="Honda M."/>
            <person name="Hosokawa S."/>
            <person name="Ichikawa Y."/>
            <person name="Idonuma A."/>
            <person name="Iijima M."/>
            <person name="Ikeda M."/>
            <person name="Ikeno M."/>
            <person name="Ito K."/>
            <person name="Ito S."/>
            <person name="Ito T."/>
            <person name="Ito Y."/>
            <person name="Ito Y."/>
            <person name="Iwabuchi A."/>
            <person name="Kamiya K."/>
            <person name="Karasawa W."/>
            <person name="Kurita K."/>
            <person name="Katagiri S."/>
            <person name="Kikuta A."/>
            <person name="Kobayashi H."/>
            <person name="Kobayashi N."/>
            <person name="Machita K."/>
            <person name="Maehara T."/>
            <person name="Masukawa M."/>
            <person name="Mizubayashi T."/>
            <person name="Mukai Y."/>
            <person name="Nagasaki H."/>
            <person name="Nagata Y."/>
            <person name="Naito S."/>
            <person name="Nakashima M."/>
            <person name="Nakama Y."/>
            <person name="Nakamichi Y."/>
            <person name="Nakamura M."/>
            <person name="Meguro A."/>
            <person name="Negishi M."/>
            <person name="Ohta I."/>
            <person name="Ohta T."/>
            <person name="Okamoto M."/>
            <person name="Ono N."/>
            <person name="Saji S."/>
            <person name="Sakaguchi M."/>
            <person name="Sakai K."/>
            <person name="Shibata M."/>
            <person name="Shimokawa T."/>
            <person name="Song J."/>
            <person name="Takazaki Y."/>
            <person name="Terasawa K."/>
            <person name="Tsugane M."/>
            <person name="Tsuji K."/>
            <person name="Ueda S."/>
            <person name="Waki K."/>
            <person name="Yamagata H."/>
            <person name="Yamamoto M."/>
            <person name="Yamamoto S."/>
            <person name="Yamane H."/>
            <person name="Yoshiki S."/>
            <person name="Yoshihara R."/>
            <person name="Yukawa K."/>
            <person name="Zhong H."/>
            <person name="Yano M."/>
            <person name="Yuan Q."/>
            <person name="Ouyang S."/>
            <person name="Liu J."/>
            <person name="Jones K.M."/>
            <person name="Gansberger K."/>
            <person name="Moffat K."/>
            <person name="Hill J."/>
            <person name="Bera J."/>
            <person name="Fadrosh D."/>
            <person name="Jin S."/>
            <person name="Johri S."/>
            <person name="Kim M."/>
            <person name="Overton L."/>
            <person name="Reardon M."/>
            <person name="Tsitrin T."/>
            <person name="Vuong H."/>
            <person name="Weaver B."/>
            <person name="Ciecko A."/>
            <person name="Tallon L."/>
            <person name="Jackson J."/>
            <person name="Pai G."/>
            <person name="Aken S.V."/>
            <person name="Utterback T."/>
            <person name="Reidmuller S."/>
            <person name="Feldblyum T."/>
            <person name="Hsiao J."/>
            <person name="Zismann V."/>
            <person name="Iobst S."/>
            <person name="de Vazeille A.R."/>
            <person name="Buell C.R."/>
            <person name="Ying K."/>
            <person name="Li Y."/>
            <person name="Lu T."/>
            <person name="Huang Y."/>
            <person name="Zhao Q."/>
            <person name="Feng Q."/>
            <person name="Zhang L."/>
            <person name="Zhu J."/>
            <person name="Weng Q."/>
            <person name="Mu J."/>
            <person name="Lu Y."/>
            <person name="Fan D."/>
            <person name="Liu Y."/>
            <person name="Guan J."/>
            <person name="Zhang Y."/>
            <person name="Yu S."/>
            <person name="Liu X."/>
            <person name="Zhang Y."/>
            <person name="Hong G."/>
            <person name="Han B."/>
            <person name="Choisne N."/>
            <person name="Demange N."/>
            <person name="Orjeda G."/>
            <person name="Samain S."/>
            <person name="Cattolico L."/>
            <person name="Pelletier E."/>
            <person name="Couloux A."/>
            <person name="Segurens B."/>
            <person name="Wincker P."/>
            <person name="D'Hont A."/>
            <person name="Scarpelli C."/>
            <person name="Weissenbach J."/>
            <person name="Salanoubat M."/>
            <person name="Quetier F."/>
            <person name="Yu Y."/>
            <person name="Kim H.R."/>
            <person name="Rambo T."/>
            <person name="Currie J."/>
            <person name="Collura K."/>
            <person name="Luo M."/>
            <person name="Yang T."/>
            <person name="Ammiraju J.S.S."/>
            <person name="Engler F."/>
            <person name="Soderlund C."/>
            <person name="Wing R.A."/>
            <person name="Palmer L.E."/>
            <person name="de la Bastide M."/>
            <person name="Spiegel L."/>
            <person name="Nascimento L."/>
            <person name="Zutavern T."/>
            <person name="O'Shaughnessy A."/>
            <person name="Dike S."/>
            <person name="Dedhia N."/>
            <person name="Preston R."/>
            <person name="Balija V."/>
            <person name="McCombie W.R."/>
            <person name="Chow T."/>
            <person name="Chen H."/>
            <person name="Chung M."/>
            <person name="Chen C."/>
            <person name="Shaw J."/>
            <person name="Wu H."/>
            <person name="Hsiao K."/>
            <person name="Chao Y."/>
            <person name="Chu M."/>
            <person name="Cheng C."/>
            <person name="Hour A."/>
            <person name="Lee P."/>
            <person name="Lin S."/>
            <person name="Lin Y."/>
            <person name="Liou J."/>
            <person name="Liu S."/>
            <person name="Hsing Y."/>
            <person name="Raghuvanshi S."/>
            <person name="Mohanty A."/>
            <person name="Bharti A.K."/>
            <person name="Gaur A."/>
            <person name="Gupta V."/>
            <person name="Kumar D."/>
            <person name="Ravi V."/>
            <person name="Vij S."/>
            <person name="Kapur A."/>
            <person name="Khurana P."/>
            <person name="Khurana P."/>
            <person name="Khurana J.P."/>
            <person name="Tyagi A.K."/>
            <person name="Gaikwad K."/>
            <person name="Singh A."/>
            <person name="Dalal V."/>
            <person name="Srivastava S."/>
            <person name="Dixit A."/>
            <person name="Pal A.K."/>
            <person name="Ghazi I.A."/>
            <person name="Yadav M."/>
            <person name="Pandit A."/>
            <person name="Bhargava A."/>
            <person name="Sureshbabu K."/>
            <person name="Batra K."/>
            <person name="Sharma T.R."/>
            <person name="Mohapatra T."/>
            <person name="Singh N.K."/>
            <person name="Messing J."/>
            <person name="Nelson A.B."/>
            <person name="Fuks G."/>
            <person name="Kavchok S."/>
            <person name="Keizer G."/>
            <person name="Linton E."/>
            <person name="Llaca V."/>
            <person name="Song R."/>
            <person name="Tanyolac B."/>
            <person name="Young S."/>
            <person name="Ho-Il K."/>
            <person name="Hahn J.H."/>
            <person name="Sangsakoo G."/>
            <person name="Vanavichit A."/>
            <person name="de Mattos Luiz.A.T."/>
            <person name="Zimmer P.D."/>
            <person name="Malone G."/>
            <person name="Dellagostin O."/>
            <person name="de Oliveira A.C."/>
            <person name="Bevan M."/>
            <person name="Bancroft I."/>
            <person name="Minx P."/>
            <person name="Cordum H."/>
            <person name="Wilson R."/>
            <person name="Cheng Z."/>
            <person name="Jin W."/>
            <person name="Jiang J."/>
            <person name="Leong S.A."/>
            <person name="Iwama H."/>
            <person name="Gojobori T."/>
            <person name="Itoh T."/>
            <person name="Niimura Y."/>
            <person name="Fujii Y."/>
            <person name="Habara T."/>
            <person name="Sakai H."/>
            <person name="Sato Y."/>
            <person name="Wilson G."/>
            <person name="Kumar K."/>
            <person name="McCouch S."/>
            <person name="Juretic N."/>
            <person name="Hoen D."/>
            <person name="Wright S."/>
            <person name="Bruskiewich R."/>
            <person name="Bureau T."/>
            <person name="Miyao A."/>
            <person name="Hirochika H."/>
            <person name="Nishikawa T."/>
            <person name="Kadowaki K."/>
            <person name="Sugiura M."/>
            <person name="Burr B."/>
            <person name="Sasaki T."/>
        </authorList>
    </citation>
    <scope>NUCLEOTIDE SEQUENCE [LARGE SCALE GENOMIC DNA]</scope>
    <source>
        <strain evidence="2">cv. Nipponbare</strain>
    </source>
</reference>
<gene>
    <name evidence="1" type="ordered locus">Os02g0317350</name>
    <name evidence="1" type="ORF">OSNPB_020317350</name>
</gene>
<organism evidence="1 2">
    <name type="scientific">Oryza sativa subsp. japonica</name>
    <name type="common">Rice</name>
    <dbReference type="NCBI Taxonomy" id="39947"/>
    <lineage>
        <taxon>Eukaryota</taxon>
        <taxon>Viridiplantae</taxon>
        <taxon>Streptophyta</taxon>
        <taxon>Embryophyta</taxon>
        <taxon>Tracheophyta</taxon>
        <taxon>Spermatophyta</taxon>
        <taxon>Magnoliopsida</taxon>
        <taxon>Liliopsida</taxon>
        <taxon>Poales</taxon>
        <taxon>Poaceae</taxon>
        <taxon>BOP clade</taxon>
        <taxon>Oryzoideae</taxon>
        <taxon>Oryzeae</taxon>
        <taxon>Oryzinae</taxon>
        <taxon>Oryza</taxon>
        <taxon>Oryza sativa</taxon>
    </lineage>
</organism>
<evidence type="ECO:0000313" key="2">
    <source>
        <dbReference type="Proteomes" id="UP000059680"/>
    </source>
</evidence>
<dbReference type="Proteomes" id="UP000059680">
    <property type="component" value="Chromosome 2"/>
</dbReference>
<dbReference type="AlphaFoldDB" id="A0A0P0VI69"/>
<proteinExistence type="predicted"/>
<dbReference type="EMBL" id="AP014958">
    <property type="protein sequence ID" value="BAS78349.1"/>
    <property type="molecule type" value="Genomic_DNA"/>
</dbReference>
<reference evidence="1 2" key="2">
    <citation type="journal article" date="2013" name="Plant Cell Physiol.">
        <title>Rice Annotation Project Database (RAP-DB): an integrative and interactive database for rice genomics.</title>
        <authorList>
            <person name="Sakai H."/>
            <person name="Lee S.S."/>
            <person name="Tanaka T."/>
            <person name="Numa H."/>
            <person name="Kim J."/>
            <person name="Kawahara Y."/>
            <person name="Wakimoto H."/>
            <person name="Yang C.C."/>
            <person name="Iwamoto M."/>
            <person name="Abe T."/>
            <person name="Yamada Y."/>
            <person name="Muto A."/>
            <person name="Inokuchi H."/>
            <person name="Ikemura T."/>
            <person name="Matsumoto T."/>
            <person name="Sasaki T."/>
            <person name="Itoh T."/>
        </authorList>
    </citation>
    <scope>NUCLEOTIDE SEQUENCE [LARGE SCALE GENOMIC DNA]</scope>
    <source>
        <strain evidence="2">cv. Nipponbare</strain>
    </source>
</reference>
<keyword evidence="2" id="KW-1185">Reference proteome</keyword>
<dbReference type="PaxDb" id="39947-A0A0P0VI69"/>
<reference evidence="1 2" key="3">
    <citation type="journal article" date="2013" name="Rice">
        <title>Improvement of the Oryza sativa Nipponbare reference genome using next generation sequence and optical map data.</title>
        <authorList>
            <person name="Kawahara Y."/>
            <person name="de la Bastide M."/>
            <person name="Hamilton J.P."/>
            <person name="Kanamori H."/>
            <person name="McCombie W.R."/>
            <person name="Ouyang S."/>
            <person name="Schwartz D.C."/>
            <person name="Tanaka T."/>
            <person name="Wu J."/>
            <person name="Zhou S."/>
            <person name="Childs K.L."/>
            <person name="Davidson R.M."/>
            <person name="Lin H."/>
            <person name="Quesada-Ocampo L."/>
            <person name="Vaillancourt B."/>
            <person name="Sakai H."/>
            <person name="Lee S.S."/>
            <person name="Kim J."/>
            <person name="Numa H."/>
            <person name="Itoh T."/>
            <person name="Buell C.R."/>
            <person name="Matsumoto T."/>
        </authorList>
    </citation>
    <scope>NUCLEOTIDE SEQUENCE [LARGE SCALE GENOMIC DNA]</scope>
    <source>
        <strain evidence="2">cv. Nipponbare</strain>
    </source>
</reference>
<dbReference type="InParanoid" id="A0A0P0VI69"/>
<evidence type="ECO:0000313" key="1">
    <source>
        <dbReference type="EMBL" id="BAS78349.1"/>
    </source>
</evidence>